<feature type="transmembrane region" description="Helical" evidence="1">
    <location>
        <begin position="9"/>
        <end position="29"/>
    </location>
</feature>
<evidence type="ECO:0000313" key="3">
    <source>
        <dbReference type="Proteomes" id="UP000595296"/>
    </source>
</evidence>
<dbReference type="Proteomes" id="UP000595296">
    <property type="component" value="Chromosome"/>
</dbReference>
<reference evidence="2 3" key="1">
    <citation type="journal article" date="2021" name="Int. J. Syst. Evol. Microbiol.">
        <title>Characterization of a novel transitional group Rickettsia species (Rickettsia tillamookensis sp. nov.) from the western black-legged tick, Ixodes pacificus.</title>
        <authorList>
            <person name="Gauthier D.T."/>
            <person name="Karpathy S.E."/>
            <person name="Grizzard S.L."/>
            <person name="Batra D."/>
            <person name="Rowe L.A."/>
            <person name="Paddock C.D."/>
        </authorList>
    </citation>
    <scope>NUCLEOTIDE SEQUENCE [LARGE SCALE GENOMIC DNA]</scope>
    <source>
        <strain evidence="2 3">Tillamook 23</strain>
    </source>
</reference>
<protein>
    <submittedName>
        <fullName evidence="2">Uncharacterized protein</fullName>
    </submittedName>
</protein>
<sequence>MGKEFKKSIVLIIFAEVILARFAAINIVLVTSNFQRNGTTALNL</sequence>
<evidence type="ECO:0000313" key="2">
    <source>
        <dbReference type="EMBL" id="QQV75488.1"/>
    </source>
</evidence>
<dbReference type="EMBL" id="CP060138">
    <property type="protein sequence ID" value="QQV75488.1"/>
    <property type="molecule type" value="Genomic_DNA"/>
</dbReference>
<organism evidence="2 3">
    <name type="scientific">Rickettsia tillamookensis</name>
    <dbReference type="NCBI Taxonomy" id="2761623"/>
    <lineage>
        <taxon>Bacteria</taxon>
        <taxon>Pseudomonadati</taxon>
        <taxon>Pseudomonadota</taxon>
        <taxon>Alphaproteobacteria</taxon>
        <taxon>Rickettsiales</taxon>
        <taxon>Rickettsiaceae</taxon>
        <taxon>Rickettsieae</taxon>
        <taxon>Rickettsia</taxon>
        <taxon>spotted fever group</taxon>
    </lineage>
</organism>
<keyword evidence="3" id="KW-1185">Reference proteome</keyword>
<name>A0A9E6MIS1_9RICK</name>
<keyword evidence="1" id="KW-0812">Transmembrane</keyword>
<evidence type="ECO:0000256" key="1">
    <source>
        <dbReference type="SAM" id="Phobius"/>
    </source>
</evidence>
<keyword evidence="1" id="KW-0472">Membrane</keyword>
<keyword evidence="1" id="KW-1133">Transmembrane helix</keyword>
<accession>A0A9E6MIS1</accession>
<gene>
    <name evidence="2" type="ORF">H6P87_01048</name>
</gene>
<proteinExistence type="predicted"/>